<dbReference type="InterPro" id="IPR008688">
    <property type="entry name" value="ATP_synth_Bsub_B/MI25"/>
</dbReference>
<dbReference type="STRING" id="401625.A0A0P1BDF5"/>
<comment type="similarity">
    <text evidence="8">Belongs to the eukaryotic ATPase B chain family.</text>
</comment>
<evidence type="ECO:0000256" key="8">
    <source>
        <dbReference type="RuleBase" id="RU368017"/>
    </source>
</evidence>
<evidence type="ECO:0000256" key="3">
    <source>
        <dbReference type="ARBA" id="ARBA00022781"/>
    </source>
</evidence>
<keyword evidence="4 8" id="KW-0999">Mitochondrion inner membrane</keyword>
<evidence type="ECO:0000256" key="2">
    <source>
        <dbReference type="ARBA" id="ARBA00022547"/>
    </source>
</evidence>
<evidence type="ECO:0000256" key="4">
    <source>
        <dbReference type="ARBA" id="ARBA00022792"/>
    </source>
</evidence>
<dbReference type="PANTHER" id="PTHR12733:SF3">
    <property type="entry name" value="ATP SYNTHASE F(0) COMPLEX SUBUNIT B1, MITOCHONDRIAL"/>
    <property type="match status" value="1"/>
</dbReference>
<dbReference type="GO" id="GO:0046933">
    <property type="term" value="F:proton-transporting ATP synthase activity, rotational mechanism"/>
    <property type="evidence" value="ECO:0007669"/>
    <property type="project" value="TreeGrafter"/>
</dbReference>
<dbReference type="Proteomes" id="UP000054845">
    <property type="component" value="Unassembled WGS sequence"/>
</dbReference>
<keyword evidence="5 8" id="KW-0406">Ion transport</keyword>
<protein>
    <recommendedName>
        <fullName evidence="8">ATP synthase subunit 4</fullName>
    </recommendedName>
</protein>
<dbReference type="GO" id="GO:0005743">
    <property type="term" value="C:mitochondrial inner membrane"/>
    <property type="evidence" value="ECO:0007669"/>
    <property type="project" value="UniProtKB-SubCell"/>
</dbReference>
<comment type="function">
    <text evidence="8">Subunit b, of the mitochondrial membrane ATP synthase complex (F(1)F(0) ATP synthase or Complex V) that produces ATP from ADP in the presence of a proton gradient across the membrane which is generated by electron transport complexes of the respiratory chain. ATP synthase complex consist of a soluble F(1) head domain - the catalytic core - and a membrane F(1) domain - the membrane proton channel. These two domains are linked by a central stalk rotating inside the F(1) region and a stationary peripheral stalk. During catalysis, ATP synthesis in the catalytic domain of F(1) is coupled via a rotary mechanism of the central stalk subunits to proton translocation. In vivo, can only synthesize ATP although its ATP hydrolase activity can be activated artificially in vitro. Part of the complex F(0) domain. Part of the complex F(0) domain and the peripheric stalk, which acts as a stator to hold the catalytic alpha(3)beta(3) subcomplex and subunit a/ATP6 static relative to the rotary elements.</text>
</comment>
<name>A0A0P1BDF5_9BASI</name>
<dbReference type="InterPro" id="IPR013837">
    <property type="entry name" value="ATP_synth_F0_suB"/>
</dbReference>
<dbReference type="Pfam" id="PF05405">
    <property type="entry name" value="Mt_ATP-synt_B"/>
    <property type="match status" value="1"/>
</dbReference>
<comment type="subunit">
    <text evidence="8">F-type ATPases have 2 components, CF(1) - the catalytic core - and CF(0) - the membrane proton channel. In yeast, the dimeric form of ATP synthase consists of 17 polypeptides: alpha, beta, gamma, delta, epsilon, 4 (B), 5 (OSCP), 6 (A), 8, 9 (C), d, E (Tim11), f, g, h, i/j and k.</text>
</comment>
<sequence length="219" mass="23887">MAQAVTIPSASRGYADKPAPEKRATALLDLLPGNSIVSKTGWVTAGTGIGALAISNELYVANDETVILAGFVIFATLIGRTLSGPYQEWAQGQVDKFTNILNGARAEHTKAVQSRIDNVSQQQDVVNITKSLFTLAKETAQTEQAAFELRQKTELAAEVKSVLDSWVRYEAQEREAEQKQLARSVIEKVTASLRDEKLQKSILDDAVSEIERLVKSKAI</sequence>
<accession>A0A0P1BDF5</accession>
<dbReference type="PANTHER" id="PTHR12733">
    <property type="entry name" value="MITOCHONDRIAL ATP SYNTHASE B CHAIN"/>
    <property type="match status" value="1"/>
</dbReference>
<dbReference type="OrthoDB" id="67388at2759"/>
<evidence type="ECO:0000313" key="9">
    <source>
        <dbReference type="EMBL" id="CEH13599.1"/>
    </source>
</evidence>
<keyword evidence="2 8" id="KW-0138">CF(0)</keyword>
<proteinExistence type="inferred from homology"/>
<dbReference type="Gene3D" id="1.20.5.2210">
    <property type="match status" value="1"/>
</dbReference>
<dbReference type="EMBL" id="CCYA01000221">
    <property type="protein sequence ID" value="CEH13599.1"/>
    <property type="molecule type" value="Genomic_DNA"/>
</dbReference>
<dbReference type="SUPFAM" id="SSF161060">
    <property type="entry name" value="ATP synthase B chain-like"/>
    <property type="match status" value="1"/>
</dbReference>
<reference evidence="9 10" key="1">
    <citation type="submission" date="2014-09" db="EMBL/GenBank/DDBJ databases">
        <authorList>
            <person name="Magalhaes I.L.F."/>
            <person name="Oliveira U."/>
            <person name="Santos F.R."/>
            <person name="Vidigal T.H.D.A."/>
            <person name="Brescovit A.D."/>
            <person name="Santos A.J."/>
        </authorList>
    </citation>
    <scope>NUCLEOTIDE SEQUENCE [LARGE SCALE GENOMIC DNA]</scope>
</reference>
<evidence type="ECO:0000256" key="6">
    <source>
        <dbReference type="ARBA" id="ARBA00023128"/>
    </source>
</evidence>
<dbReference type="FunFam" id="1.20.5.2210:FF:000002">
    <property type="entry name" value="ATP synthase subunit 4 mitochondrial"/>
    <property type="match status" value="1"/>
</dbReference>
<dbReference type="GO" id="GO:0045259">
    <property type="term" value="C:proton-transporting ATP synthase complex"/>
    <property type="evidence" value="ECO:0007669"/>
    <property type="project" value="UniProtKB-KW"/>
</dbReference>
<comment type="subcellular location">
    <subcellularLocation>
        <location evidence="8">Mitochondrion</location>
    </subcellularLocation>
    <subcellularLocation>
        <location evidence="8">Mitochondrion inner membrane</location>
    </subcellularLocation>
</comment>
<evidence type="ECO:0000256" key="7">
    <source>
        <dbReference type="ARBA" id="ARBA00023136"/>
    </source>
</evidence>
<keyword evidence="6 8" id="KW-0496">Mitochondrion</keyword>
<keyword evidence="3 8" id="KW-0375">Hydrogen ion transport</keyword>
<keyword evidence="7 8" id="KW-0472">Membrane</keyword>
<evidence type="ECO:0000256" key="1">
    <source>
        <dbReference type="ARBA" id="ARBA00022448"/>
    </source>
</evidence>
<dbReference type="AlphaFoldDB" id="A0A0P1BDF5"/>
<keyword evidence="10" id="KW-1185">Reference proteome</keyword>
<organism evidence="9 10">
    <name type="scientific">Ceraceosorus bombacis</name>
    <dbReference type="NCBI Taxonomy" id="401625"/>
    <lineage>
        <taxon>Eukaryota</taxon>
        <taxon>Fungi</taxon>
        <taxon>Dikarya</taxon>
        <taxon>Basidiomycota</taxon>
        <taxon>Ustilaginomycotina</taxon>
        <taxon>Exobasidiomycetes</taxon>
        <taxon>Ceraceosorales</taxon>
        <taxon>Ceraceosoraceae</taxon>
        <taxon>Ceraceosorus</taxon>
    </lineage>
</organism>
<keyword evidence="1 8" id="KW-0813">Transport</keyword>
<evidence type="ECO:0000313" key="10">
    <source>
        <dbReference type="Proteomes" id="UP000054845"/>
    </source>
</evidence>
<evidence type="ECO:0000256" key="5">
    <source>
        <dbReference type="ARBA" id="ARBA00023065"/>
    </source>
</evidence>